<dbReference type="AlphaFoldDB" id="A0A9N8YQN3"/>
<evidence type="ECO:0000313" key="1">
    <source>
        <dbReference type="EMBL" id="CAG8449936.1"/>
    </source>
</evidence>
<name>A0A9N8YQN3_9GLOM</name>
<gene>
    <name evidence="1" type="ORF">AGERDE_LOCUS1668</name>
</gene>
<organism evidence="1 2">
    <name type="scientific">Ambispora gerdemannii</name>
    <dbReference type="NCBI Taxonomy" id="144530"/>
    <lineage>
        <taxon>Eukaryota</taxon>
        <taxon>Fungi</taxon>
        <taxon>Fungi incertae sedis</taxon>
        <taxon>Mucoromycota</taxon>
        <taxon>Glomeromycotina</taxon>
        <taxon>Glomeromycetes</taxon>
        <taxon>Archaeosporales</taxon>
        <taxon>Ambisporaceae</taxon>
        <taxon>Ambispora</taxon>
    </lineage>
</organism>
<keyword evidence="2" id="KW-1185">Reference proteome</keyword>
<evidence type="ECO:0000313" key="2">
    <source>
        <dbReference type="Proteomes" id="UP000789831"/>
    </source>
</evidence>
<sequence length="183" mass="21183">MVTPPCKTTSPMPANWVAPLSEPVMAVKLNQSSKLIKIKKLQAEEAGEILRVIEEKRKKEEKIVRKKSARIKDIKTNLKKYGLSDKKISPEDLTNKPINLVTEGIEVDLDQEKQEPSEEELEETYNKIKRLITQRKISRFINEAAEEKLVHEQKKIKDNFKKQLIADYQDATQDEELNKELTD</sequence>
<reference evidence="1" key="1">
    <citation type="submission" date="2021-06" db="EMBL/GenBank/DDBJ databases">
        <authorList>
            <person name="Kallberg Y."/>
            <person name="Tangrot J."/>
            <person name="Rosling A."/>
        </authorList>
    </citation>
    <scope>NUCLEOTIDE SEQUENCE</scope>
    <source>
        <strain evidence="1">MT106</strain>
    </source>
</reference>
<proteinExistence type="predicted"/>
<accession>A0A9N8YQN3</accession>
<protein>
    <submittedName>
        <fullName evidence="1">9091_t:CDS:1</fullName>
    </submittedName>
</protein>
<dbReference type="Proteomes" id="UP000789831">
    <property type="component" value="Unassembled WGS sequence"/>
</dbReference>
<comment type="caution">
    <text evidence="1">The sequence shown here is derived from an EMBL/GenBank/DDBJ whole genome shotgun (WGS) entry which is preliminary data.</text>
</comment>
<dbReference type="EMBL" id="CAJVPL010000119">
    <property type="protein sequence ID" value="CAG8449936.1"/>
    <property type="molecule type" value="Genomic_DNA"/>
</dbReference>
<dbReference type="OrthoDB" id="2433912at2759"/>